<dbReference type="PANTHER" id="PTHR15316:SF1">
    <property type="entry name" value="SPLICING FACTOR 3A SUBUNIT 1"/>
    <property type="match status" value="1"/>
</dbReference>
<dbReference type="EMBL" id="JAYDYQ010002533">
    <property type="protein sequence ID" value="KAK4484981.1"/>
    <property type="molecule type" value="Genomic_DNA"/>
</dbReference>
<evidence type="ECO:0000256" key="1">
    <source>
        <dbReference type="SAM" id="MobiDB-lite"/>
    </source>
</evidence>
<evidence type="ECO:0000313" key="2">
    <source>
        <dbReference type="EMBL" id="KAK4484981.1"/>
    </source>
</evidence>
<comment type="caution">
    <text evidence="2">The sequence shown here is derived from an EMBL/GenBank/DDBJ whole genome shotgun (WGS) entry which is preliminary data.</text>
</comment>
<organism evidence="2 3">
    <name type="scientific">Penstemon davidsonii</name>
    <dbReference type="NCBI Taxonomy" id="160366"/>
    <lineage>
        <taxon>Eukaryota</taxon>
        <taxon>Viridiplantae</taxon>
        <taxon>Streptophyta</taxon>
        <taxon>Embryophyta</taxon>
        <taxon>Tracheophyta</taxon>
        <taxon>Spermatophyta</taxon>
        <taxon>Magnoliopsida</taxon>
        <taxon>eudicotyledons</taxon>
        <taxon>Gunneridae</taxon>
        <taxon>Pentapetalae</taxon>
        <taxon>asterids</taxon>
        <taxon>lamiids</taxon>
        <taxon>Lamiales</taxon>
        <taxon>Plantaginaceae</taxon>
        <taxon>Cheloneae</taxon>
        <taxon>Penstemon</taxon>
    </lineage>
</organism>
<dbReference type="InterPro" id="IPR045146">
    <property type="entry name" value="SF3A1"/>
</dbReference>
<accession>A0ABR0D6V7</accession>
<dbReference type="Proteomes" id="UP001291926">
    <property type="component" value="Unassembled WGS sequence"/>
</dbReference>
<reference evidence="2 3" key="1">
    <citation type="journal article" date="2023" name="bioRxiv">
        <title>Genome report: Whole genome sequence and annotation of Penstemon davidsonii.</title>
        <authorList>
            <person name="Ostevik K.L."/>
            <person name="Alabady M."/>
            <person name="Zhang M."/>
            <person name="Rausher M.D."/>
        </authorList>
    </citation>
    <scope>NUCLEOTIDE SEQUENCE [LARGE SCALE GENOMIC DNA]</scope>
    <source>
        <strain evidence="2">DNT005</strain>
        <tissue evidence="2">Whole leaf</tissue>
    </source>
</reference>
<proteinExistence type="predicted"/>
<feature type="region of interest" description="Disordered" evidence="1">
    <location>
        <begin position="136"/>
        <end position="182"/>
    </location>
</feature>
<gene>
    <name evidence="2" type="ORF">RD792_007588</name>
</gene>
<name>A0ABR0D6V7_9LAMI</name>
<dbReference type="PANTHER" id="PTHR15316">
    <property type="entry name" value="SPLICEOSOME ASSOCIATED PROTEIN 114/SWAP SPLICING FACTOR-RELATED"/>
    <property type="match status" value="1"/>
</dbReference>
<keyword evidence="3" id="KW-1185">Reference proteome</keyword>
<evidence type="ECO:0000313" key="3">
    <source>
        <dbReference type="Proteomes" id="UP001291926"/>
    </source>
</evidence>
<protein>
    <submittedName>
        <fullName evidence="2">Uncharacterized protein</fullName>
    </submittedName>
</protein>
<sequence length="263" mass="28805">MFAKIRETTLAADEEISRNIVGLARTCLDIFGATEEEVSNAVKAEIENKKKNDEQPKHVISDGHTANQAMSHNAGGEDPINDAMNKVLVRPLPLPPGHILNILRPPNSVQYSTPTVRPPPPPPVQMMHMANRPPNIPVPPPPGSSSNFTPLGGPPRPFVHMSQPGMHMVPPPPPPLPEDEPEPKWQRLDDSMLIPEDQFLAQHSEGTTRISICVPNAGEGGNLKGQVLDITVLLDQQSEEKEKTIKVEERNAQIKDEAIPNLK</sequence>